<dbReference type="InterPro" id="IPR023996">
    <property type="entry name" value="TonB-dep_OMP_SusC/RagA"/>
</dbReference>
<evidence type="ECO:0000256" key="9">
    <source>
        <dbReference type="SAM" id="SignalP"/>
    </source>
</evidence>
<dbReference type="AlphaFoldDB" id="A0A1M5HYK1"/>
<keyword evidence="4 8" id="KW-0812">Transmembrane</keyword>
<evidence type="ECO:0000256" key="4">
    <source>
        <dbReference type="ARBA" id="ARBA00022692"/>
    </source>
</evidence>
<keyword evidence="12" id="KW-1185">Reference proteome</keyword>
<evidence type="ECO:0000256" key="8">
    <source>
        <dbReference type="PROSITE-ProRule" id="PRU01360"/>
    </source>
</evidence>
<dbReference type="InterPro" id="IPR008969">
    <property type="entry name" value="CarboxyPept-like_regulatory"/>
</dbReference>
<sequence length="1128" mass="124759">MKFKLSKTIAMLSRMFILQLVFCYFAMANEGYTQSMKDIYLEWDNSRQVKVLDVFDEIENQSLFKFNYDERDVDRKTRFSIELGTHSVYSLLEQISKEAALNFKRINSTIAVTPRLTKEDPEIVEKEAVQKTVTGTVTASSDGAPLPGVSILEQGTTNGTQTDFDGNYSINVSEGSVLVFSYLGMLSQSIPVGASNTINIILQEDASQLDEVVVTALGLERSEKSLSYANQQVRTEELTQARPVNVLEGLSGKVAGLSVTQSASGVGAPTKVLLRGNRSINGSSQPLYVVDGILLNGDINNISPDDIQEISVLRGANAAALYGSRAANGAIVITTKSGKGAPEGVSTSVGFVATFSSAINLLELQNEYGQGAGGSYGAQATTSWGPRFDGSQVAHWSNNPEYPLFGQTYAYEAQPDNVDDFFQVGHNLATNIGVNINSEKSNVFLGYTFTDAGGIVPGNDLNRHSLSTRINTKISDKLTADVKLNYIRDDFSNQLATGEGFDNPVRYLYKTPRNIRTEDFEAFSFVNPEGKVRQHYFLPQFNGGGNPYWTINNVLRPRVQERVLGLLSLKYQITDDLYIMGRSAIDRDSYRSEILRSNDTYTVAQFGSYRNEQQALSDWNSDVLINYNKQITDDFKIDLNAGANLRVFQRDRLWGEGTNFTIENFFALSNTQNPVAREEFEKFEQQSVYGFGEFSYKNAIFLNVTARNDWSSTLPEDNRSYFYPSVGLTAVVTDLIDTDFGPLSFLKLRSNWAEVGNDTDAFQLSRRANIIFGTAELDPELPNPDLRPETTRSLELGFDSRWLENRLRLDFTWFKTNTFDQIFATPTPVASGIASRFQNGADIQNTGVEVILGATIIDNPDFTWDLDVNFGTFKSEVLEIAEGFDRLTESSDFIRDYVLEVGGEFGDIYSRGFQRDDQGRVLIDDLGLPLITPGRDEVLVANFNPDWLGGIRNSFRYKNFNFSALIDIRQGGTATNFTDAILARDGVLESTLQGREGGLIFGENFFAGETAVVQSSGAANNIAVNAEEFWNRVGGRNTPVGEAFVTDLSNVRLRELVIGYTVPQSLLSKTFISSASVSLVGRNLFFISNKAENFDPDLLASTENTAEGTAAFPLPTTRQIGVSINFGF</sequence>
<dbReference type="PANTHER" id="PTHR30069">
    <property type="entry name" value="TONB-DEPENDENT OUTER MEMBRANE RECEPTOR"/>
    <property type="match status" value="1"/>
</dbReference>
<evidence type="ECO:0000259" key="10">
    <source>
        <dbReference type="Pfam" id="PF07715"/>
    </source>
</evidence>
<keyword evidence="3 8" id="KW-1134">Transmembrane beta strand</keyword>
<keyword evidence="2 8" id="KW-0813">Transport</keyword>
<evidence type="ECO:0000313" key="11">
    <source>
        <dbReference type="EMBL" id="SHG21058.1"/>
    </source>
</evidence>
<evidence type="ECO:0000256" key="1">
    <source>
        <dbReference type="ARBA" id="ARBA00004571"/>
    </source>
</evidence>
<dbReference type="Gene3D" id="2.60.40.1120">
    <property type="entry name" value="Carboxypeptidase-like, regulatory domain"/>
    <property type="match status" value="1"/>
</dbReference>
<organism evidence="11 12">
    <name type="scientific">Flagellimonas flava</name>
    <dbReference type="NCBI Taxonomy" id="570519"/>
    <lineage>
        <taxon>Bacteria</taxon>
        <taxon>Pseudomonadati</taxon>
        <taxon>Bacteroidota</taxon>
        <taxon>Flavobacteriia</taxon>
        <taxon>Flavobacteriales</taxon>
        <taxon>Flavobacteriaceae</taxon>
        <taxon>Flagellimonas</taxon>
    </lineage>
</organism>
<dbReference type="InterPro" id="IPR037066">
    <property type="entry name" value="Plug_dom_sf"/>
</dbReference>
<evidence type="ECO:0000256" key="3">
    <source>
        <dbReference type="ARBA" id="ARBA00022452"/>
    </source>
</evidence>
<name>A0A1M5HYK1_9FLAO</name>
<feature type="chain" id="PRO_5009910945" evidence="9">
    <location>
        <begin position="29"/>
        <end position="1128"/>
    </location>
</feature>
<protein>
    <submittedName>
        <fullName evidence="11">TonB-linked outer membrane protein, SusC/RagA family</fullName>
    </submittedName>
</protein>
<dbReference type="Proteomes" id="UP000184532">
    <property type="component" value="Unassembled WGS sequence"/>
</dbReference>
<dbReference type="NCBIfam" id="TIGR04056">
    <property type="entry name" value="OMP_RagA_SusC"/>
    <property type="match status" value="1"/>
</dbReference>
<dbReference type="SUPFAM" id="SSF49464">
    <property type="entry name" value="Carboxypeptidase regulatory domain-like"/>
    <property type="match status" value="1"/>
</dbReference>
<evidence type="ECO:0000256" key="2">
    <source>
        <dbReference type="ARBA" id="ARBA00022448"/>
    </source>
</evidence>
<dbReference type="PANTHER" id="PTHR30069:SF29">
    <property type="entry name" value="HEMOGLOBIN AND HEMOGLOBIN-HAPTOGLOBIN-BINDING PROTEIN 1-RELATED"/>
    <property type="match status" value="1"/>
</dbReference>
<dbReference type="GO" id="GO:0009279">
    <property type="term" value="C:cell outer membrane"/>
    <property type="evidence" value="ECO:0007669"/>
    <property type="project" value="UniProtKB-SubCell"/>
</dbReference>
<dbReference type="InterPro" id="IPR023997">
    <property type="entry name" value="TonB-dep_OMP_SusC/RagA_CS"/>
</dbReference>
<gene>
    <name evidence="11" type="ORF">SAMN04488116_0301</name>
</gene>
<keyword evidence="6 8" id="KW-0472">Membrane</keyword>
<dbReference type="SUPFAM" id="SSF56935">
    <property type="entry name" value="Porins"/>
    <property type="match status" value="1"/>
</dbReference>
<evidence type="ECO:0000256" key="7">
    <source>
        <dbReference type="ARBA" id="ARBA00023237"/>
    </source>
</evidence>
<dbReference type="RefSeq" id="WP_222843708.1">
    <property type="nucleotide sequence ID" value="NZ_FQWL01000001.1"/>
</dbReference>
<evidence type="ECO:0000256" key="5">
    <source>
        <dbReference type="ARBA" id="ARBA00022729"/>
    </source>
</evidence>
<evidence type="ECO:0000256" key="6">
    <source>
        <dbReference type="ARBA" id="ARBA00023136"/>
    </source>
</evidence>
<dbReference type="GO" id="GO:0044718">
    <property type="term" value="P:siderophore transmembrane transport"/>
    <property type="evidence" value="ECO:0007669"/>
    <property type="project" value="TreeGrafter"/>
</dbReference>
<dbReference type="Pfam" id="PF07715">
    <property type="entry name" value="Plug"/>
    <property type="match status" value="1"/>
</dbReference>
<keyword evidence="7 8" id="KW-0998">Cell outer membrane</keyword>
<dbReference type="InterPro" id="IPR036942">
    <property type="entry name" value="Beta-barrel_TonB_sf"/>
</dbReference>
<dbReference type="STRING" id="570519.SAMN04488116_0301"/>
<evidence type="ECO:0000313" key="12">
    <source>
        <dbReference type="Proteomes" id="UP000184532"/>
    </source>
</evidence>
<comment type="subcellular location">
    <subcellularLocation>
        <location evidence="1 8">Cell outer membrane</location>
        <topology evidence="1 8">Multi-pass membrane protein</topology>
    </subcellularLocation>
</comment>
<dbReference type="EMBL" id="FQWL01000001">
    <property type="protein sequence ID" value="SHG21058.1"/>
    <property type="molecule type" value="Genomic_DNA"/>
</dbReference>
<feature type="signal peptide" evidence="9">
    <location>
        <begin position="1"/>
        <end position="28"/>
    </location>
</feature>
<dbReference type="Pfam" id="PF13715">
    <property type="entry name" value="CarbopepD_reg_2"/>
    <property type="match status" value="1"/>
</dbReference>
<dbReference type="Gene3D" id="2.40.170.20">
    <property type="entry name" value="TonB-dependent receptor, beta-barrel domain"/>
    <property type="match status" value="1"/>
</dbReference>
<dbReference type="PROSITE" id="PS52016">
    <property type="entry name" value="TONB_DEPENDENT_REC_3"/>
    <property type="match status" value="1"/>
</dbReference>
<dbReference type="InterPro" id="IPR039426">
    <property type="entry name" value="TonB-dep_rcpt-like"/>
</dbReference>
<dbReference type="InterPro" id="IPR012910">
    <property type="entry name" value="Plug_dom"/>
</dbReference>
<reference evidence="12" key="1">
    <citation type="submission" date="2016-11" db="EMBL/GenBank/DDBJ databases">
        <authorList>
            <person name="Varghese N."/>
            <person name="Submissions S."/>
        </authorList>
    </citation>
    <scope>NUCLEOTIDE SEQUENCE [LARGE SCALE GENOMIC DNA]</scope>
    <source>
        <strain evidence="12">DSM 22638</strain>
    </source>
</reference>
<accession>A0A1M5HYK1</accession>
<dbReference type="NCBIfam" id="TIGR04057">
    <property type="entry name" value="SusC_RagA_signa"/>
    <property type="match status" value="1"/>
</dbReference>
<feature type="domain" description="TonB-dependent receptor plug" evidence="10">
    <location>
        <begin position="225"/>
        <end position="330"/>
    </location>
</feature>
<keyword evidence="5 9" id="KW-0732">Signal</keyword>
<dbReference type="GO" id="GO:0015344">
    <property type="term" value="F:siderophore uptake transmembrane transporter activity"/>
    <property type="evidence" value="ECO:0007669"/>
    <property type="project" value="TreeGrafter"/>
</dbReference>
<proteinExistence type="inferred from homology"/>
<comment type="similarity">
    <text evidence="8">Belongs to the TonB-dependent receptor family.</text>
</comment>
<dbReference type="Gene3D" id="2.170.130.10">
    <property type="entry name" value="TonB-dependent receptor, plug domain"/>
    <property type="match status" value="1"/>
</dbReference>